<dbReference type="AlphaFoldDB" id="A0A319DBL8"/>
<dbReference type="InterPro" id="IPR013120">
    <property type="entry name" value="FAR_NAD-bd"/>
</dbReference>
<protein>
    <recommendedName>
        <fullName evidence="1">Fatty acyl-CoA reductase</fullName>
        <ecNumber evidence="1">1.2.1.84</ecNumber>
    </recommendedName>
</protein>
<comment type="function">
    <text evidence="1">Catalyzes the reduction of fatty acyl-CoA to fatty alcohols.</text>
</comment>
<dbReference type="InterPro" id="IPR000318">
    <property type="entry name" value="Nase_comp1_CS"/>
</dbReference>
<gene>
    <name evidence="3" type="ORF">BO71DRAFT_449917</name>
</gene>
<evidence type="ECO:0000313" key="4">
    <source>
        <dbReference type="Proteomes" id="UP000247810"/>
    </source>
</evidence>
<keyword evidence="1" id="KW-0444">Lipid biosynthesis</keyword>
<accession>A0A319DBL8</accession>
<dbReference type="OrthoDB" id="429813at2759"/>
<dbReference type="SUPFAM" id="SSF51735">
    <property type="entry name" value="NAD(P)-binding Rossmann-fold domains"/>
    <property type="match status" value="1"/>
</dbReference>
<dbReference type="EMBL" id="KZ825866">
    <property type="protein sequence ID" value="PYH94749.1"/>
    <property type="molecule type" value="Genomic_DNA"/>
</dbReference>
<dbReference type="Proteomes" id="UP000247810">
    <property type="component" value="Unassembled WGS sequence"/>
</dbReference>
<keyword evidence="1" id="KW-0443">Lipid metabolism</keyword>
<dbReference type="STRING" id="1448320.A0A319DBL8"/>
<feature type="domain" description="Thioester reductase (TE)" evidence="2">
    <location>
        <begin position="13"/>
        <end position="44"/>
    </location>
</feature>
<proteinExistence type="inferred from homology"/>
<feature type="domain" description="Thioester reductase (TE)" evidence="2">
    <location>
        <begin position="47"/>
        <end position="199"/>
    </location>
</feature>
<dbReference type="PANTHER" id="PTHR11011:SF45">
    <property type="entry name" value="FATTY ACYL-COA REDUCTASE CG8306-RELATED"/>
    <property type="match status" value="1"/>
</dbReference>
<comment type="catalytic activity">
    <reaction evidence="1">
        <text>a long-chain fatty acyl-CoA + 2 NADPH + 2 H(+) = a long-chain primary fatty alcohol + 2 NADP(+) + CoA</text>
        <dbReference type="Rhea" id="RHEA:52716"/>
        <dbReference type="ChEBI" id="CHEBI:15378"/>
        <dbReference type="ChEBI" id="CHEBI:57287"/>
        <dbReference type="ChEBI" id="CHEBI:57783"/>
        <dbReference type="ChEBI" id="CHEBI:58349"/>
        <dbReference type="ChEBI" id="CHEBI:77396"/>
        <dbReference type="ChEBI" id="CHEBI:83139"/>
        <dbReference type="EC" id="1.2.1.84"/>
    </reaction>
</comment>
<dbReference type="Pfam" id="PF07993">
    <property type="entry name" value="NAD_binding_4"/>
    <property type="match status" value="2"/>
</dbReference>
<evidence type="ECO:0000259" key="2">
    <source>
        <dbReference type="Pfam" id="PF07993"/>
    </source>
</evidence>
<dbReference type="GO" id="GO:0035336">
    <property type="term" value="P:long-chain fatty-acyl-CoA metabolic process"/>
    <property type="evidence" value="ECO:0007669"/>
    <property type="project" value="TreeGrafter"/>
</dbReference>
<dbReference type="VEuPathDB" id="FungiDB:BO71DRAFT_449917"/>
<evidence type="ECO:0000256" key="1">
    <source>
        <dbReference type="RuleBase" id="RU363097"/>
    </source>
</evidence>
<dbReference type="PROSITE" id="PS00699">
    <property type="entry name" value="NITROGENASE_1_1"/>
    <property type="match status" value="1"/>
</dbReference>
<dbReference type="InterPro" id="IPR036291">
    <property type="entry name" value="NAD(P)-bd_dom_sf"/>
</dbReference>
<keyword evidence="4" id="KW-1185">Reference proteome</keyword>
<organism evidence="3 4">
    <name type="scientific">Aspergillus ellipticus CBS 707.79</name>
    <dbReference type="NCBI Taxonomy" id="1448320"/>
    <lineage>
        <taxon>Eukaryota</taxon>
        <taxon>Fungi</taxon>
        <taxon>Dikarya</taxon>
        <taxon>Ascomycota</taxon>
        <taxon>Pezizomycotina</taxon>
        <taxon>Eurotiomycetes</taxon>
        <taxon>Eurotiomycetidae</taxon>
        <taxon>Eurotiales</taxon>
        <taxon>Aspergillaceae</taxon>
        <taxon>Aspergillus</taxon>
        <taxon>Aspergillus subgen. Circumdati</taxon>
    </lineage>
</organism>
<dbReference type="InterPro" id="IPR026055">
    <property type="entry name" value="FAR"/>
</dbReference>
<dbReference type="GO" id="GO:0080019">
    <property type="term" value="F:alcohol-forming very long-chain fatty acyl-CoA reductase activity"/>
    <property type="evidence" value="ECO:0007669"/>
    <property type="project" value="InterPro"/>
</dbReference>
<sequence length="347" mass="38930">MWESYFSNKTILITGGTGFLGTALVWRLASQTHPKQIYLLCRGGKDIIHAASSINLVDPLRKLSQNIIGATERLAHIALGCPRLQRFVYISTAFANSHLYAESEAGAVDIPIQGVFYPLSSSASASASTSVSTIWQEVQTRNSSAEYEAHDFPWPCAYAKHLSERLLAELFAKADVSEKSLILRPSILGPAERVPYAGYSVTADEVPVDVVVDRLLLHLVHGSAGCVHAVSGERGRYRFKDLWEEGMAVRKMPWRLRLVWADVDWHSPQLHYIARFYVLFGHSFDFSEERTLRLWERVPEAERRGLRVFKDCSRGFDLGGRRDEIRACAKGLASYFGVPSWVAIPFL</sequence>
<keyword evidence="1" id="KW-0521">NADP</keyword>
<keyword evidence="1" id="KW-0560">Oxidoreductase</keyword>
<dbReference type="GO" id="GO:0005777">
    <property type="term" value="C:peroxisome"/>
    <property type="evidence" value="ECO:0007669"/>
    <property type="project" value="TreeGrafter"/>
</dbReference>
<comment type="similarity">
    <text evidence="1">Belongs to the fatty acyl-CoA reductase family.</text>
</comment>
<dbReference type="GO" id="GO:0102965">
    <property type="term" value="F:alcohol-forming long-chain fatty acyl-CoA reductase activity"/>
    <property type="evidence" value="ECO:0007669"/>
    <property type="project" value="UniProtKB-EC"/>
</dbReference>
<dbReference type="EC" id="1.2.1.84" evidence="1"/>
<dbReference type="PANTHER" id="PTHR11011">
    <property type="entry name" value="MALE STERILITY PROTEIN 2-RELATED"/>
    <property type="match status" value="1"/>
</dbReference>
<dbReference type="Gene3D" id="3.40.50.720">
    <property type="entry name" value="NAD(P)-binding Rossmann-like Domain"/>
    <property type="match status" value="1"/>
</dbReference>
<reference evidence="3 4" key="1">
    <citation type="submission" date="2018-02" db="EMBL/GenBank/DDBJ databases">
        <title>The genomes of Aspergillus section Nigri reveals drivers in fungal speciation.</title>
        <authorList>
            <consortium name="DOE Joint Genome Institute"/>
            <person name="Vesth T.C."/>
            <person name="Nybo J."/>
            <person name="Theobald S."/>
            <person name="Brandl J."/>
            <person name="Frisvad J.C."/>
            <person name="Nielsen K.F."/>
            <person name="Lyhne E.K."/>
            <person name="Kogle M.E."/>
            <person name="Kuo A."/>
            <person name="Riley R."/>
            <person name="Clum A."/>
            <person name="Nolan M."/>
            <person name="Lipzen A."/>
            <person name="Salamov A."/>
            <person name="Henrissat B."/>
            <person name="Wiebenga A."/>
            <person name="De vries R.P."/>
            <person name="Grigoriev I.V."/>
            <person name="Mortensen U.H."/>
            <person name="Andersen M.R."/>
            <person name="Baker S.E."/>
        </authorList>
    </citation>
    <scope>NUCLEOTIDE SEQUENCE [LARGE SCALE GENOMIC DNA]</scope>
    <source>
        <strain evidence="3 4">CBS 707.79</strain>
    </source>
</reference>
<name>A0A319DBL8_9EURO</name>
<evidence type="ECO:0000313" key="3">
    <source>
        <dbReference type="EMBL" id="PYH94749.1"/>
    </source>
</evidence>